<evidence type="ECO:0000313" key="2">
    <source>
        <dbReference type="Proteomes" id="UP000245626"/>
    </source>
</evidence>
<gene>
    <name evidence="1" type="ORF">IE53DRAFT_84519</name>
</gene>
<dbReference type="EMBL" id="KZ819705">
    <property type="protein sequence ID" value="PWN53881.1"/>
    <property type="molecule type" value="Genomic_DNA"/>
</dbReference>
<accession>A0ACD0P7E5</accession>
<sequence length="176" mass="19468">MPVQGPPAFPFFFSFFFGRPFGDHIIKVGPGQLRRPPFSCYPLASSSLSNPSILPSPFPPTISNPLPSDRPKGFGFMEQAPSKQRRYSWRTAARIRGRGGGAAIRSELSLPWEAKKSPPPPHILYNTYTHPSSPYLVFQTASAPPSLCHRRKETGGGRRSTTKGVNAANLPVRFYR</sequence>
<reference evidence="1 2" key="1">
    <citation type="journal article" date="2018" name="Mol. Biol. Evol.">
        <title>Broad Genomic Sampling Reveals a Smut Pathogenic Ancestry of the Fungal Clade Ustilaginomycotina.</title>
        <authorList>
            <person name="Kijpornyongpan T."/>
            <person name="Mondo S.J."/>
            <person name="Barry K."/>
            <person name="Sandor L."/>
            <person name="Lee J."/>
            <person name="Lipzen A."/>
            <person name="Pangilinan J."/>
            <person name="LaButti K."/>
            <person name="Hainaut M."/>
            <person name="Henrissat B."/>
            <person name="Grigoriev I.V."/>
            <person name="Spatafora J.W."/>
            <person name="Aime M.C."/>
        </authorList>
    </citation>
    <scope>NUCLEOTIDE SEQUENCE [LARGE SCALE GENOMIC DNA]</scope>
    <source>
        <strain evidence="1 2">SA 807</strain>
    </source>
</reference>
<organism evidence="1 2">
    <name type="scientific">Violaceomyces palustris</name>
    <dbReference type="NCBI Taxonomy" id="1673888"/>
    <lineage>
        <taxon>Eukaryota</taxon>
        <taxon>Fungi</taxon>
        <taxon>Dikarya</taxon>
        <taxon>Basidiomycota</taxon>
        <taxon>Ustilaginomycotina</taxon>
        <taxon>Ustilaginomycetes</taxon>
        <taxon>Violaceomycetales</taxon>
        <taxon>Violaceomycetaceae</taxon>
        <taxon>Violaceomyces</taxon>
    </lineage>
</organism>
<name>A0ACD0P7E5_9BASI</name>
<protein>
    <submittedName>
        <fullName evidence="1">Uncharacterized protein</fullName>
    </submittedName>
</protein>
<evidence type="ECO:0000313" key="1">
    <source>
        <dbReference type="EMBL" id="PWN53881.1"/>
    </source>
</evidence>
<keyword evidence="2" id="KW-1185">Reference proteome</keyword>
<proteinExistence type="predicted"/>
<dbReference type="Proteomes" id="UP000245626">
    <property type="component" value="Unassembled WGS sequence"/>
</dbReference>